<evidence type="ECO:0000256" key="1">
    <source>
        <dbReference type="ARBA" id="ARBA00000274"/>
    </source>
</evidence>
<dbReference type="GO" id="GO:0009691">
    <property type="term" value="P:cytokinin biosynthetic process"/>
    <property type="evidence" value="ECO:0007669"/>
    <property type="project" value="UniProtKB-UniRule"/>
</dbReference>
<organism evidence="4 5">
    <name type="scientific">Sandarakinorhabdus glacialis</name>
    <dbReference type="NCBI Taxonomy" id="1614636"/>
    <lineage>
        <taxon>Bacteria</taxon>
        <taxon>Pseudomonadati</taxon>
        <taxon>Pseudomonadota</taxon>
        <taxon>Alphaproteobacteria</taxon>
        <taxon>Sphingomonadales</taxon>
        <taxon>Sphingosinicellaceae</taxon>
        <taxon>Sandarakinorhabdus</taxon>
    </lineage>
</organism>
<dbReference type="InterPro" id="IPR031100">
    <property type="entry name" value="LOG_fam"/>
</dbReference>
<evidence type="ECO:0000313" key="5">
    <source>
        <dbReference type="Proteomes" id="UP000635071"/>
    </source>
</evidence>
<dbReference type="PANTHER" id="PTHR31223">
    <property type="entry name" value="LOG FAMILY PROTEIN YJL055W"/>
    <property type="match status" value="1"/>
</dbReference>
<evidence type="ECO:0000256" key="3">
    <source>
        <dbReference type="RuleBase" id="RU363015"/>
    </source>
</evidence>
<protein>
    <recommendedName>
        <fullName evidence="3">Cytokinin riboside 5'-monophosphate phosphoribohydrolase</fullName>
        <ecNumber evidence="3">3.2.2.n1</ecNumber>
    </recommendedName>
</protein>
<evidence type="ECO:0000256" key="2">
    <source>
        <dbReference type="ARBA" id="ARBA00006763"/>
    </source>
</evidence>
<comment type="similarity">
    <text evidence="2 3">Belongs to the LOG family.</text>
</comment>
<dbReference type="InterPro" id="IPR005269">
    <property type="entry name" value="LOG"/>
</dbReference>
<name>A0A916ZL52_9SPHN</name>
<keyword evidence="3" id="KW-0378">Hydrolase</keyword>
<dbReference type="Pfam" id="PF03641">
    <property type="entry name" value="Lysine_decarbox"/>
    <property type="match status" value="1"/>
</dbReference>
<comment type="catalytic activity">
    <reaction evidence="1">
        <text>AMP + H2O = D-ribose 5-phosphate + adenine</text>
        <dbReference type="Rhea" id="RHEA:20129"/>
        <dbReference type="ChEBI" id="CHEBI:15377"/>
        <dbReference type="ChEBI" id="CHEBI:16708"/>
        <dbReference type="ChEBI" id="CHEBI:78346"/>
        <dbReference type="ChEBI" id="CHEBI:456215"/>
        <dbReference type="EC" id="3.2.2.4"/>
    </reaction>
</comment>
<dbReference type="Proteomes" id="UP000635071">
    <property type="component" value="Unassembled WGS sequence"/>
</dbReference>
<accession>A0A916ZL52</accession>
<keyword evidence="5" id="KW-1185">Reference proteome</keyword>
<keyword evidence="3" id="KW-0203">Cytokinin biosynthesis</keyword>
<dbReference type="AlphaFoldDB" id="A0A916ZL52"/>
<dbReference type="GO" id="GO:0005829">
    <property type="term" value="C:cytosol"/>
    <property type="evidence" value="ECO:0007669"/>
    <property type="project" value="TreeGrafter"/>
</dbReference>
<dbReference type="EC" id="3.2.2.n1" evidence="3"/>
<reference evidence="4" key="1">
    <citation type="journal article" date="2014" name="Int. J. Syst. Evol. Microbiol.">
        <title>Complete genome sequence of Corynebacterium casei LMG S-19264T (=DSM 44701T), isolated from a smear-ripened cheese.</title>
        <authorList>
            <consortium name="US DOE Joint Genome Institute (JGI-PGF)"/>
            <person name="Walter F."/>
            <person name="Albersmeier A."/>
            <person name="Kalinowski J."/>
            <person name="Ruckert C."/>
        </authorList>
    </citation>
    <scope>NUCLEOTIDE SEQUENCE</scope>
    <source>
        <strain evidence="4">CGMCC 1.15519</strain>
    </source>
</reference>
<evidence type="ECO:0000313" key="4">
    <source>
        <dbReference type="EMBL" id="GGE03120.1"/>
    </source>
</evidence>
<sequence length="135" mass="14510">MGITARAVLAGGGNVVGIIPEALMTAEIAQAGLTEMHVVTTLHERKALMHLRADAILALPGSIGTLDELFESITWRELGIHDKPVWLLGANDYWAPLLFLLQHIADQGFAPPDLARLAENLPDLAALADMLPQNC</sequence>
<dbReference type="NCBIfam" id="TIGR00730">
    <property type="entry name" value="Rossman fold protein, TIGR00730 family"/>
    <property type="match status" value="1"/>
</dbReference>
<dbReference type="GO" id="GO:0008714">
    <property type="term" value="F:AMP nucleosidase activity"/>
    <property type="evidence" value="ECO:0007669"/>
    <property type="project" value="UniProtKB-EC"/>
</dbReference>
<proteinExistence type="inferred from homology"/>
<dbReference type="EMBL" id="BMJM01000002">
    <property type="protein sequence ID" value="GGE03120.1"/>
    <property type="molecule type" value="Genomic_DNA"/>
</dbReference>
<dbReference type="SUPFAM" id="SSF102405">
    <property type="entry name" value="MCP/YpsA-like"/>
    <property type="match status" value="1"/>
</dbReference>
<dbReference type="Gene3D" id="3.40.50.450">
    <property type="match status" value="1"/>
</dbReference>
<gene>
    <name evidence="4" type="ORF">GCM10011529_06980</name>
</gene>
<reference evidence="4" key="2">
    <citation type="submission" date="2020-09" db="EMBL/GenBank/DDBJ databases">
        <authorList>
            <person name="Sun Q."/>
            <person name="Zhou Y."/>
        </authorList>
    </citation>
    <scope>NUCLEOTIDE SEQUENCE</scope>
    <source>
        <strain evidence="4">CGMCC 1.15519</strain>
    </source>
</reference>
<dbReference type="PANTHER" id="PTHR31223:SF70">
    <property type="entry name" value="LOG FAMILY PROTEIN YJL055W"/>
    <property type="match status" value="1"/>
</dbReference>
<comment type="caution">
    <text evidence="4">The sequence shown here is derived from an EMBL/GenBank/DDBJ whole genome shotgun (WGS) entry which is preliminary data.</text>
</comment>